<dbReference type="AlphaFoldDB" id="A0A7G1Q9U5"/>
<sequence>MAKQNILFIIAYDFDGTLAPGNMQEYNFIPALNIEPKDFWTETEKIAKEQSADKILAYMKLMLQKASTAQIPIRKEDFIQYGKDIELFPGVKDWFDRIDKYGKAHGVKVEHFIISSGLREMIKATPIAKKFKKIYASGFMFDENGVANWPALAINYTTKTQYLFRINKGTLEEHDDSQINQINKYVALEKRSVPFENIVFIGDGEADIPCMRLVKDKGGYSIAVYVYNRKKRKSQAKVHQLVTDGRTTLVATANYEENKTIDRAVKAMIDRVVATHTLHEISRKT</sequence>
<dbReference type="Gene3D" id="3.40.50.1000">
    <property type="entry name" value="HAD superfamily/HAD-like"/>
    <property type="match status" value="1"/>
</dbReference>
<evidence type="ECO:0000313" key="1">
    <source>
        <dbReference type="EMBL" id="CAB1276011.1"/>
    </source>
</evidence>
<gene>
    <name evidence="1" type="ORF">NSCAC_0954</name>
</gene>
<dbReference type="KEGG" id="ntg:NSCAC_0954"/>
<reference evidence="1 2" key="1">
    <citation type="submission" date="2020-03" db="EMBL/GenBank/DDBJ databases">
        <authorList>
            <person name="Picone N."/>
        </authorList>
    </citation>
    <scope>NUCLEOTIDE SEQUENCE [LARGE SCALE GENOMIC DNA]</scope>
    <source>
        <strain evidence="1">NSCAC1</strain>
    </source>
</reference>
<evidence type="ECO:0008006" key="3">
    <source>
        <dbReference type="Google" id="ProtNLM"/>
    </source>
</evidence>
<dbReference type="InterPro" id="IPR036412">
    <property type="entry name" value="HAD-like_sf"/>
</dbReference>
<proteinExistence type="predicted"/>
<protein>
    <recommendedName>
        <fullName evidence="3">Phosphoserine phosphatase</fullName>
    </recommendedName>
</protein>
<name>A0A7G1Q9U5_9GAMM</name>
<dbReference type="EMBL" id="LR778175">
    <property type="protein sequence ID" value="CAB1276011.1"/>
    <property type="molecule type" value="Genomic_DNA"/>
</dbReference>
<dbReference type="Pfam" id="PF12710">
    <property type="entry name" value="HAD"/>
    <property type="match status" value="1"/>
</dbReference>
<evidence type="ECO:0000313" key="2">
    <source>
        <dbReference type="Proteomes" id="UP000516072"/>
    </source>
</evidence>
<organism evidence="1 2">
    <name type="scientific">Candidatus Nitrosacidococcus tergens</name>
    <dbReference type="NCBI Taxonomy" id="553981"/>
    <lineage>
        <taxon>Bacteria</taxon>
        <taxon>Pseudomonadati</taxon>
        <taxon>Pseudomonadota</taxon>
        <taxon>Gammaproteobacteria</taxon>
        <taxon>Chromatiales</taxon>
        <taxon>Chromatiaceae</taxon>
        <taxon>Candidatus Nitrosacidococcus</taxon>
    </lineage>
</organism>
<dbReference type="InterPro" id="IPR023214">
    <property type="entry name" value="HAD_sf"/>
</dbReference>
<keyword evidence="2" id="KW-1185">Reference proteome</keyword>
<dbReference type="Proteomes" id="UP000516072">
    <property type="component" value="Chromosome"/>
</dbReference>
<accession>A0A7G1Q9U5</accession>
<dbReference type="RefSeq" id="WP_197743701.1">
    <property type="nucleotide sequence ID" value="NZ_LR778175.1"/>
</dbReference>
<dbReference type="SUPFAM" id="SSF56784">
    <property type="entry name" value="HAD-like"/>
    <property type="match status" value="1"/>
</dbReference>